<feature type="transmembrane region" description="Helical" evidence="5">
    <location>
        <begin position="74"/>
        <end position="95"/>
    </location>
</feature>
<comment type="caution">
    <text evidence="7">The sequence shown here is derived from an EMBL/GenBank/DDBJ whole genome shotgun (WGS) entry which is preliminary data.</text>
</comment>
<dbReference type="Proteomes" id="UP000294616">
    <property type="component" value="Unassembled WGS sequence"/>
</dbReference>
<dbReference type="EMBL" id="SMGO01000002">
    <property type="protein sequence ID" value="TCK83255.1"/>
    <property type="molecule type" value="Genomic_DNA"/>
</dbReference>
<feature type="transmembrane region" description="Helical" evidence="5">
    <location>
        <begin position="45"/>
        <end position="67"/>
    </location>
</feature>
<feature type="domain" description="Methylamine utilisation protein MauE" evidence="6">
    <location>
        <begin position="2"/>
        <end position="131"/>
    </location>
</feature>
<evidence type="ECO:0000256" key="1">
    <source>
        <dbReference type="ARBA" id="ARBA00004141"/>
    </source>
</evidence>
<evidence type="ECO:0000256" key="5">
    <source>
        <dbReference type="SAM" id="Phobius"/>
    </source>
</evidence>
<dbReference type="AlphaFoldDB" id="A0A4R1LVY2"/>
<keyword evidence="2 5" id="KW-0812">Transmembrane</keyword>
<feature type="transmembrane region" description="Helical" evidence="5">
    <location>
        <begin position="144"/>
        <end position="165"/>
    </location>
</feature>
<accession>A0A4R1LVY2</accession>
<dbReference type="RefSeq" id="WP_246012784.1">
    <property type="nucleotide sequence ID" value="NZ_SMGO01000002.1"/>
</dbReference>
<keyword evidence="3 5" id="KW-1133">Transmembrane helix</keyword>
<evidence type="ECO:0000313" key="7">
    <source>
        <dbReference type="EMBL" id="TCK83255.1"/>
    </source>
</evidence>
<proteinExistence type="predicted"/>
<dbReference type="InterPro" id="IPR009908">
    <property type="entry name" value="Methylamine_util_MauE"/>
</dbReference>
<evidence type="ECO:0000259" key="6">
    <source>
        <dbReference type="Pfam" id="PF07291"/>
    </source>
</evidence>
<feature type="transmembrane region" description="Helical" evidence="5">
    <location>
        <begin position="115"/>
        <end position="132"/>
    </location>
</feature>
<keyword evidence="4 5" id="KW-0472">Membrane</keyword>
<dbReference type="GO" id="GO:0030416">
    <property type="term" value="P:methylamine metabolic process"/>
    <property type="evidence" value="ECO:0007669"/>
    <property type="project" value="InterPro"/>
</dbReference>
<dbReference type="Pfam" id="PF07291">
    <property type="entry name" value="MauE"/>
    <property type="match status" value="1"/>
</dbReference>
<evidence type="ECO:0000256" key="4">
    <source>
        <dbReference type="ARBA" id="ARBA00023136"/>
    </source>
</evidence>
<dbReference type="GO" id="GO:0016020">
    <property type="term" value="C:membrane"/>
    <property type="evidence" value="ECO:0007669"/>
    <property type="project" value="UniProtKB-SubCell"/>
</dbReference>
<organism evidence="7 8">
    <name type="scientific">Albibacterium bauzanense</name>
    <dbReference type="NCBI Taxonomy" id="653929"/>
    <lineage>
        <taxon>Bacteria</taxon>
        <taxon>Pseudomonadati</taxon>
        <taxon>Bacteroidota</taxon>
        <taxon>Sphingobacteriia</taxon>
        <taxon>Sphingobacteriales</taxon>
        <taxon>Sphingobacteriaceae</taxon>
        <taxon>Albibacterium</taxon>
    </lineage>
</organism>
<dbReference type="NCBIfam" id="NF045576">
    <property type="entry name" value="BT_3928_fam"/>
    <property type="match status" value="1"/>
</dbReference>
<evidence type="ECO:0000313" key="8">
    <source>
        <dbReference type="Proteomes" id="UP000294616"/>
    </source>
</evidence>
<sequence>MIWIVRLIVSILFIFSGLIKANDPIGFSYKLVEYFGVFKLNFLNDYSVAIAIAICSLEIILGALLLFGFWSKKTIWGILLLIIFFTFLTFYSAFFEVVTSCGCFGDAIPLTPWESFAKDCVLLALIGILFYYKEHIKPLIKDFYTQSILTTCIVVISIGFGVYTYNFLPIIDFLPYKVGNNLPSLMTIPEGESLDEYETIYVLKNKETNETKKVGDKEYLQDEIWKDQSWEIVGDPETRLIKKGYQIPISDLIISDVSGVDHTNEIIENPDYNLIIVAYDINSTNLDGLRKLNELAQSAAEDYRIRTVLLTASSMQAVEDATSDFELFSEVFFVDAIPLKSMVRSNPGLMLLKNGTVIKKWNFHIIPSAQKLADKYLIQN</sequence>
<keyword evidence="8" id="KW-1185">Reference proteome</keyword>
<protein>
    <submittedName>
        <fullName evidence="7">DoxX-like protein</fullName>
    </submittedName>
</protein>
<name>A0A4R1LVY2_9SPHI</name>
<gene>
    <name evidence="7" type="ORF">C8N28_1845</name>
</gene>
<comment type="subcellular location">
    <subcellularLocation>
        <location evidence="1">Membrane</location>
        <topology evidence="1">Multi-pass membrane protein</topology>
    </subcellularLocation>
</comment>
<evidence type="ECO:0000256" key="3">
    <source>
        <dbReference type="ARBA" id="ARBA00022989"/>
    </source>
</evidence>
<evidence type="ECO:0000256" key="2">
    <source>
        <dbReference type="ARBA" id="ARBA00022692"/>
    </source>
</evidence>
<reference evidence="7 8" key="1">
    <citation type="submission" date="2019-03" db="EMBL/GenBank/DDBJ databases">
        <title>Genomic Encyclopedia of Archaeal and Bacterial Type Strains, Phase II (KMG-II): from individual species to whole genera.</title>
        <authorList>
            <person name="Goeker M."/>
        </authorList>
    </citation>
    <scope>NUCLEOTIDE SEQUENCE [LARGE SCALE GENOMIC DNA]</scope>
    <source>
        <strain evidence="7 8">DSM 22554</strain>
    </source>
</reference>